<keyword evidence="2" id="KW-1185">Reference proteome</keyword>
<dbReference type="EMBL" id="JABFTP020000001">
    <property type="protein sequence ID" value="KAL3265483.1"/>
    <property type="molecule type" value="Genomic_DNA"/>
</dbReference>
<organism evidence="1 2">
    <name type="scientific">Cryptolaemus montrouzieri</name>
    <dbReference type="NCBI Taxonomy" id="559131"/>
    <lineage>
        <taxon>Eukaryota</taxon>
        <taxon>Metazoa</taxon>
        <taxon>Ecdysozoa</taxon>
        <taxon>Arthropoda</taxon>
        <taxon>Hexapoda</taxon>
        <taxon>Insecta</taxon>
        <taxon>Pterygota</taxon>
        <taxon>Neoptera</taxon>
        <taxon>Endopterygota</taxon>
        <taxon>Coleoptera</taxon>
        <taxon>Polyphaga</taxon>
        <taxon>Cucujiformia</taxon>
        <taxon>Coccinelloidea</taxon>
        <taxon>Coccinellidae</taxon>
        <taxon>Scymninae</taxon>
        <taxon>Scymnini</taxon>
        <taxon>Cryptolaemus</taxon>
    </lineage>
</organism>
<name>A0ABD2MGH9_9CUCU</name>
<accession>A0ABD2MGH9</accession>
<proteinExistence type="predicted"/>
<gene>
    <name evidence="1" type="ORF">HHI36_009687</name>
</gene>
<reference evidence="1 2" key="1">
    <citation type="journal article" date="2021" name="BMC Biol.">
        <title>Horizontally acquired antibacterial genes associated with adaptive radiation of ladybird beetles.</title>
        <authorList>
            <person name="Li H.S."/>
            <person name="Tang X.F."/>
            <person name="Huang Y.H."/>
            <person name="Xu Z.Y."/>
            <person name="Chen M.L."/>
            <person name="Du X.Y."/>
            <person name="Qiu B.Y."/>
            <person name="Chen P.T."/>
            <person name="Zhang W."/>
            <person name="Slipinski A."/>
            <person name="Escalona H.E."/>
            <person name="Waterhouse R.M."/>
            <person name="Zwick A."/>
            <person name="Pang H."/>
        </authorList>
    </citation>
    <scope>NUCLEOTIDE SEQUENCE [LARGE SCALE GENOMIC DNA]</scope>
    <source>
        <strain evidence="1">SYSU2018</strain>
    </source>
</reference>
<dbReference type="Proteomes" id="UP001516400">
    <property type="component" value="Unassembled WGS sequence"/>
</dbReference>
<sequence>MTDEAHAVLYASKGAGGVMYCILTWDFCIDLKASFPEKKMRAVLSSVTRTWFTDELADMRHRLRVICKLYDSLKTENLRVAVIICGLFTDFK</sequence>
<dbReference type="AlphaFoldDB" id="A0ABD2MGH9"/>
<evidence type="ECO:0000313" key="2">
    <source>
        <dbReference type="Proteomes" id="UP001516400"/>
    </source>
</evidence>
<evidence type="ECO:0000313" key="1">
    <source>
        <dbReference type="EMBL" id="KAL3265483.1"/>
    </source>
</evidence>
<protein>
    <submittedName>
        <fullName evidence="1">Uncharacterized protein</fullName>
    </submittedName>
</protein>
<comment type="caution">
    <text evidence="1">The sequence shown here is derived from an EMBL/GenBank/DDBJ whole genome shotgun (WGS) entry which is preliminary data.</text>
</comment>